<feature type="coiled-coil region" evidence="2">
    <location>
        <begin position="101"/>
        <end position="128"/>
    </location>
</feature>
<protein>
    <submittedName>
        <fullName evidence="3">FlgN protein</fullName>
    </submittedName>
</protein>
<dbReference type="Pfam" id="PF05130">
    <property type="entry name" value="FlgN"/>
    <property type="match status" value="1"/>
</dbReference>
<evidence type="ECO:0000313" key="4">
    <source>
        <dbReference type="Proteomes" id="UP000032360"/>
    </source>
</evidence>
<dbReference type="InterPro" id="IPR007809">
    <property type="entry name" value="FlgN-like"/>
</dbReference>
<evidence type="ECO:0000313" key="3">
    <source>
        <dbReference type="EMBL" id="KJF17936.1"/>
    </source>
</evidence>
<accession>A0A0D8HLI3</accession>
<sequence>MGYSELSQSLEYETALLEKLLFKLEEERLLVANERHHYLGEANFEIQAVSGEIKHAELRRAIASSEVCDFLEIDSMAPLSEIISATPEPWKSVFAEQRSQMLLVTARIAKAQNEINSLLAQRIALVEDVLNLIDSSGTTNLYGRNGRRSKEATISLLDGLL</sequence>
<dbReference type="RefSeq" id="WP_052604983.1">
    <property type="nucleotide sequence ID" value="NZ_JXYS01000027.1"/>
</dbReference>
<proteinExistence type="predicted"/>
<evidence type="ECO:0000256" key="1">
    <source>
        <dbReference type="ARBA" id="ARBA00022795"/>
    </source>
</evidence>
<gene>
    <name evidence="3" type="ORF">AXFE_12210</name>
</gene>
<name>A0A0D8HLI3_9ACTN</name>
<reference evidence="3 4" key="1">
    <citation type="submission" date="2015-01" db="EMBL/GenBank/DDBJ databases">
        <title>Draft genome of the acidophilic iron oxidizer Acidithrix ferrooxidans strain Py-F3.</title>
        <authorList>
            <person name="Poehlein A."/>
            <person name="Eisen S."/>
            <person name="Schloemann M."/>
            <person name="Johnson B.D."/>
            <person name="Daniel R."/>
            <person name="Muehling M."/>
        </authorList>
    </citation>
    <scope>NUCLEOTIDE SEQUENCE [LARGE SCALE GENOMIC DNA]</scope>
    <source>
        <strain evidence="3 4">Py-F3</strain>
    </source>
</reference>
<dbReference type="EMBL" id="JXYS01000027">
    <property type="protein sequence ID" value="KJF17936.1"/>
    <property type="molecule type" value="Genomic_DNA"/>
</dbReference>
<dbReference type="Proteomes" id="UP000032360">
    <property type="component" value="Unassembled WGS sequence"/>
</dbReference>
<comment type="caution">
    <text evidence="3">The sequence shown here is derived from an EMBL/GenBank/DDBJ whole genome shotgun (WGS) entry which is preliminary data.</text>
</comment>
<dbReference type="STRING" id="1280514.AXFE_12210"/>
<dbReference type="InterPro" id="IPR036679">
    <property type="entry name" value="FlgN-like_sf"/>
</dbReference>
<dbReference type="AlphaFoldDB" id="A0A0D8HLI3"/>
<evidence type="ECO:0000256" key="2">
    <source>
        <dbReference type="SAM" id="Coils"/>
    </source>
</evidence>
<dbReference type="Gene3D" id="1.20.58.300">
    <property type="entry name" value="FlgN-like"/>
    <property type="match status" value="1"/>
</dbReference>
<dbReference type="SUPFAM" id="SSF140566">
    <property type="entry name" value="FlgN-like"/>
    <property type="match status" value="1"/>
</dbReference>
<organism evidence="3 4">
    <name type="scientific">Acidithrix ferrooxidans</name>
    <dbReference type="NCBI Taxonomy" id="1280514"/>
    <lineage>
        <taxon>Bacteria</taxon>
        <taxon>Bacillati</taxon>
        <taxon>Actinomycetota</taxon>
        <taxon>Acidimicrobiia</taxon>
        <taxon>Acidimicrobiales</taxon>
        <taxon>Acidimicrobiaceae</taxon>
        <taxon>Acidithrix</taxon>
    </lineage>
</organism>
<keyword evidence="4" id="KW-1185">Reference proteome</keyword>
<keyword evidence="2" id="KW-0175">Coiled coil</keyword>
<dbReference type="OrthoDB" id="3268384at2"/>
<keyword evidence="1" id="KW-1005">Bacterial flagellum biogenesis</keyword>
<dbReference type="GO" id="GO:0044780">
    <property type="term" value="P:bacterial-type flagellum assembly"/>
    <property type="evidence" value="ECO:0007669"/>
    <property type="project" value="InterPro"/>
</dbReference>